<accession>A0A9D2CEH9</accession>
<evidence type="ECO:0000313" key="6">
    <source>
        <dbReference type="Proteomes" id="UP000886824"/>
    </source>
</evidence>
<dbReference type="InterPro" id="IPR026888">
    <property type="entry name" value="AcetylCoA_hyd_C"/>
</dbReference>
<comment type="similarity">
    <text evidence="1">Belongs to the acetyl-CoA hydrolase/transferase family.</text>
</comment>
<evidence type="ECO:0000259" key="4">
    <source>
        <dbReference type="Pfam" id="PF13336"/>
    </source>
</evidence>
<dbReference type="Proteomes" id="UP000886824">
    <property type="component" value="Unassembled WGS sequence"/>
</dbReference>
<dbReference type="Gene3D" id="3.40.1080.10">
    <property type="entry name" value="Glutaconate Coenzyme A-transferase"/>
    <property type="match status" value="1"/>
</dbReference>
<organism evidence="5 6">
    <name type="scientific">Candidatus Intestinimonas merdavium</name>
    <dbReference type="NCBI Taxonomy" id="2838622"/>
    <lineage>
        <taxon>Bacteria</taxon>
        <taxon>Bacillati</taxon>
        <taxon>Bacillota</taxon>
        <taxon>Clostridia</taxon>
        <taxon>Eubacteriales</taxon>
        <taxon>Intestinimonas</taxon>
    </lineage>
</organism>
<protein>
    <submittedName>
        <fullName evidence="5">4-hydroxybutyrate--acetyl-CoA CoA transferase</fullName>
    </submittedName>
</protein>
<evidence type="ECO:0000256" key="2">
    <source>
        <dbReference type="ARBA" id="ARBA00022679"/>
    </source>
</evidence>
<dbReference type="InterPro" id="IPR037171">
    <property type="entry name" value="NagB/RpiA_transferase-like"/>
</dbReference>
<sequence>MNPYQELYQKKKMTAEQALELIKDGDYMFSAQAAAEPQAILSKLQHLKKTGVKGTTLNTCLPIQYYDAMKDPEMRGIMDHSGWFFNAGLRDAQKKKLVSAVPQSSTSILRKTLQRIRHDGRRPVVMATVSPMDEHGYLSLSISAIYERDLINEGALVLLEVNPNFPRTFGDTQVHISEVDALVESDRPIPVAKLVPYTEVDQKIGAYVASLVEDGSTIQLGIGNIPNAVANELKSKKHLGIHTEMFTETMVDLIECGAVDNSQKGFMNGYSVCSFTMGSQRLYDYVNNNPAVLFKSSTFSNDPYTIAKNNKFVSVNASLEIDLTGQCASETVGNLQWSGTGGQSETVQGAQMSPGGKSIIAMHATYSTTDENGKEVLHSKIVPFLARGAAVTTSRNDTDYVVTEYGIAWLRGLNIRQRVDALIQIAHPDFRDWLREEAEKNMIW</sequence>
<dbReference type="AlphaFoldDB" id="A0A9D2CEH9"/>
<keyword evidence="2 5" id="KW-0808">Transferase</keyword>
<proteinExistence type="inferred from homology"/>
<dbReference type="PANTHER" id="PTHR21432">
    <property type="entry name" value="ACETYL-COA HYDROLASE-RELATED"/>
    <property type="match status" value="1"/>
</dbReference>
<feature type="domain" description="Acetyl-CoA hydrolase/transferase N-terminal" evidence="3">
    <location>
        <begin position="4"/>
        <end position="191"/>
    </location>
</feature>
<evidence type="ECO:0000256" key="1">
    <source>
        <dbReference type="ARBA" id="ARBA00009632"/>
    </source>
</evidence>
<evidence type="ECO:0000313" key="5">
    <source>
        <dbReference type="EMBL" id="HIY73633.1"/>
    </source>
</evidence>
<reference evidence="5" key="1">
    <citation type="journal article" date="2021" name="PeerJ">
        <title>Extensive microbial diversity within the chicken gut microbiome revealed by metagenomics and culture.</title>
        <authorList>
            <person name="Gilroy R."/>
            <person name="Ravi A."/>
            <person name="Getino M."/>
            <person name="Pursley I."/>
            <person name="Horton D.L."/>
            <person name="Alikhan N.F."/>
            <person name="Baker D."/>
            <person name="Gharbi K."/>
            <person name="Hall N."/>
            <person name="Watson M."/>
            <person name="Adriaenssens E.M."/>
            <person name="Foster-Nyarko E."/>
            <person name="Jarju S."/>
            <person name="Secka A."/>
            <person name="Antonio M."/>
            <person name="Oren A."/>
            <person name="Chaudhuri R.R."/>
            <person name="La Ragione R."/>
            <person name="Hildebrand F."/>
            <person name="Pallen M.J."/>
        </authorList>
    </citation>
    <scope>NUCLEOTIDE SEQUENCE</scope>
    <source>
        <strain evidence="5">CHK33-7979</strain>
    </source>
</reference>
<dbReference type="EMBL" id="DXCX01000070">
    <property type="protein sequence ID" value="HIY73633.1"/>
    <property type="molecule type" value="Genomic_DNA"/>
</dbReference>
<evidence type="ECO:0000259" key="3">
    <source>
        <dbReference type="Pfam" id="PF02550"/>
    </source>
</evidence>
<comment type="caution">
    <text evidence="5">The sequence shown here is derived from an EMBL/GenBank/DDBJ whole genome shotgun (WGS) entry which is preliminary data.</text>
</comment>
<dbReference type="Pfam" id="PF02550">
    <property type="entry name" value="AcetylCoA_hydro"/>
    <property type="match status" value="1"/>
</dbReference>
<dbReference type="GO" id="GO:0006083">
    <property type="term" value="P:acetate metabolic process"/>
    <property type="evidence" value="ECO:0007669"/>
    <property type="project" value="InterPro"/>
</dbReference>
<feature type="domain" description="Acetyl-CoA hydrolase/transferase C-terminal" evidence="4">
    <location>
        <begin position="278"/>
        <end position="438"/>
    </location>
</feature>
<dbReference type="PANTHER" id="PTHR21432:SF20">
    <property type="entry name" value="ACETYL-COA HYDROLASE"/>
    <property type="match status" value="1"/>
</dbReference>
<dbReference type="InterPro" id="IPR038460">
    <property type="entry name" value="AcetylCoA_hyd_C_sf"/>
</dbReference>
<dbReference type="Pfam" id="PF13336">
    <property type="entry name" value="AcetylCoA_hyd_C"/>
    <property type="match status" value="1"/>
</dbReference>
<dbReference type="InterPro" id="IPR003702">
    <property type="entry name" value="ActCoA_hydro_N"/>
</dbReference>
<dbReference type="GO" id="GO:0008775">
    <property type="term" value="F:acetate CoA-transferase activity"/>
    <property type="evidence" value="ECO:0007669"/>
    <property type="project" value="InterPro"/>
</dbReference>
<dbReference type="SUPFAM" id="SSF100950">
    <property type="entry name" value="NagB/RpiA/CoA transferase-like"/>
    <property type="match status" value="2"/>
</dbReference>
<dbReference type="InterPro" id="IPR046433">
    <property type="entry name" value="ActCoA_hydro"/>
</dbReference>
<gene>
    <name evidence="5" type="ORF">H9826_06650</name>
</gene>
<reference evidence="5" key="2">
    <citation type="submission" date="2021-04" db="EMBL/GenBank/DDBJ databases">
        <authorList>
            <person name="Gilroy R."/>
        </authorList>
    </citation>
    <scope>NUCLEOTIDE SEQUENCE</scope>
    <source>
        <strain evidence="5">CHK33-7979</strain>
    </source>
</reference>
<name>A0A9D2CEH9_9FIRM</name>
<dbReference type="Gene3D" id="3.40.1080.20">
    <property type="entry name" value="Acetyl-CoA hydrolase/transferase C-terminal domain"/>
    <property type="match status" value="1"/>
</dbReference>
<dbReference type="Gene3D" id="3.30.750.70">
    <property type="entry name" value="4-hydroxybutyrate coenzyme like domains"/>
    <property type="match status" value="1"/>
</dbReference>